<comment type="caution">
    <text evidence="1">The sequence shown here is derived from an EMBL/GenBank/DDBJ whole genome shotgun (WGS) entry which is preliminary data.</text>
</comment>
<reference evidence="1" key="1">
    <citation type="submission" date="2018-03" db="EMBL/GenBank/DDBJ databases">
        <authorList>
            <person name="Guldener U."/>
        </authorList>
    </citation>
    <scope>NUCLEOTIDE SEQUENCE</scope>
</reference>
<evidence type="ECO:0000313" key="1">
    <source>
        <dbReference type="EMBL" id="SPJ92812.1"/>
    </source>
</evidence>
<proteinExistence type="predicted"/>
<name>A0AAE8MP61_9HYPO</name>
<dbReference type="AlphaFoldDB" id="A0AAE8MP61"/>
<protein>
    <submittedName>
        <fullName evidence="1">Uncharacterized protein</fullName>
    </submittedName>
</protein>
<keyword evidence="2" id="KW-1185">Reference proteome</keyword>
<dbReference type="Proteomes" id="UP001187734">
    <property type="component" value="Unassembled WGS sequence"/>
</dbReference>
<sequence length="25" mass="2790">MLGIDLVKRIKGLSEDSLFDRGMVP</sequence>
<organism evidence="1 2">
    <name type="scientific">Fusarium torulosum</name>
    <dbReference type="NCBI Taxonomy" id="33205"/>
    <lineage>
        <taxon>Eukaryota</taxon>
        <taxon>Fungi</taxon>
        <taxon>Dikarya</taxon>
        <taxon>Ascomycota</taxon>
        <taxon>Pezizomycotina</taxon>
        <taxon>Sordariomycetes</taxon>
        <taxon>Hypocreomycetidae</taxon>
        <taxon>Hypocreales</taxon>
        <taxon>Nectriaceae</taxon>
        <taxon>Fusarium</taxon>
    </lineage>
</organism>
<gene>
    <name evidence="1" type="ORF">FTOL_13777</name>
</gene>
<evidence type="ECO:0000313" key="2">
    <source>
        <dbReference type="Proteomes" id="UP001187734"/>
    </source>
</evidence>
<dbReference type="EMBL" id="ONZP01001030">
    <property type="protein sequence ID" value="SPJ92812.1"/>
    <property type="molecule type" value="Genomic_DNA"/>
</dbReference>
<accession>A0AAE8MP61</accession>